<proteinExistence type="predicted"/>
<dbReference type="RefSeq" id="WP_204119452.1">
    <property type="nucleotide sequence ID" value="NZ_BOLV01000015.1"/>
</dbReference>
<dbReference type="Proteomes" id="UP001597199">
    <property type="component" value="Unassembled WGS sequence"/>
</dbReference>
<comment type="caution">
    <text evidence="2">The sequence shown here is derived from an EMBL/GenBank/DDBJ whole genome shotgun (WGS) entry which is preliminary data.</text>
</comment>
<keyword evidence="3" id="KW-1185">Reference proteome</keyword>
<feature type="transmembrane region" description="Helical" evidence="1">
    <location>
        <begin position="56"/>
        <end position="74"/>
    </location>
</feature>
<dbReference type="EMBL" id="JBHTOA010000020">
    <property type="protein sequence ID" value="MFD1398573.1"/>
    <property type="molecule type" value="Genomic_DNA"/>
</dbReference>
<keyword evidence="1" id="KW-0812">Transmembrane</keyword>
<name>A0ABW4BGB0_9LACO</name>
<sequence length="89" mass="9882">MSFLLELVGTWLLTPSFETTKHPWLSLTAALVVAGFGLLIGGLLLWLGLQPGAHRLLWLLWGLVVVGVFLFHIIRVVGRFLHRHSSDVA</sequence>
<reference evidence="3" key="1">
    <citation type="journal article" date="2019" name="Int. J. Syst. Evol. Microbiol.">
        <title>The Global Catalogue of Microorganisms (GCM) 10K type strain sequencing project: providing services to taxonomists for standard genome sequencing and annotation.</title>
        <authorList>
            <consortium name="The Broad Institute Genomics Platform"/>
            <consortium name="The Broad Institute Genome Sequencing Center for Infectious Disease"/>
            <person name="Wu L."/>
            <person name="Ma J."/>
        </authorList>
    </citation>
    <scope>NUCLEOTIDE SEQUENCE [LARGE SCALE GENOMIC DNA]</scope>
    <source>
        <strain evidence="3">CCM 9110</strain>
    </source>
</reference>
<keyword evidence="1" id="KW-0472">Membrane</keyword>
<gene>
    <name evidence="2" type="ORF">ACFQ41_04570</name>
</gene>
<evidence type="ECO:0000256" key="1">
    <source>
        <dbReference type="SAM" id="Phobius"/>
    </source>
</evidence>
<organism evidence="2 3">
    <name type="scientific">Lacticaseibacillus suilingensis</name>
    <dbReference type="NCBI Taxonomy" id="2799577"/>
    <lineage>
        <taxon>Bacteria</taxon>
        <taxon>Bacillati</taxon>
        <taxon>Bacillota</taxon>
        <taxon>Bacilli</taxon>
        <taxon>Lactobacillales</taxon>
        <taxon>Lactobacillaceae</taxon>
        <taxon>Lacticaseibacillus</taxon>
    </lineage>
</organism>
<keyword evidence="1" id="KW-1133">Transmembrane helix</keyword>
<evidence type="ECO:0000313" key="2">
    <source>
        <dbReference type="EMBL" id="MFD1398573.1"/>
    </source>
</evidence>
<accession>A0ABW4BGB0</accession>
<feature type="transmembrane region" description="Helical" evidence="1">
    <location>
        <begin position="24"/>
        <end position="49"/>
    </location>
</feature>
<evidence type="ECO:0000313" key="3">
    <source>
        <dbReference type="Proteomes" id="UP001597199"/>
    </source>
</evidence>
<evidence type="ECO:0008006" key="4">
    <source>
        <dbReference type="Google" id="ProtNLM"/>
    </source>
</evidence>
<protein>
    <recommendedName>
        <fullName evidence="4">DUF4175 domain-containing protein</fullName>
    </recommendedName>
</protein>